<evidence type="ECO:0000313" key="15">
    <source>
        <dbReference type="Proteomes" id="UP000305196"/>
    </source>
</evidence>
<dbReference type="GO" id="GO:0033387">
    <property type="term" value="P:putrescine biosynthetic process from arginine, via ornithine"/>
    <property type="evidence" value="ECO:0007669"/>
    <property type="project" value="TreeGrafter"/>
</dbReference>
<feature type="compositionally biased region" description="Polar residues" evidence="11">
    <location>
        <begin position="773"/>
        <end position="794"/>
    </location>
</feature>
<evidence type="ECO:0000256" key="6">
    <source>
        <dbReference type="ARBA" id="ARBA00023066"/>
    </source>
</evidence>
<dbReference type="Proteomes" id="UP000305196">
    <property type="component" value="Chromosome 6"/>
</dbReference>
<dbReference type="PANTHER" id="PTHR11482">
    <property type="entry name" value="ARGININE/DIAMINOPIMELATE/ORNITHINE DECARBOXYLASE"/>
    <property type="match status" value="1"/>
</dbReference>
<dbReference type="VEuPathDB" id="PlasmoDB:PVX_111070"/>
<evidence type="ECO:0000259" key="13">
    <source>
        <dbReference type="Pfam" id="PF02784"/>
    </source>
</evidence>
<reference evidence="14 15" key="1">
    <citation type="submission" date="2016-07" db="EMBL/GenBank/DDBJ databases">
        <authorList>
            <consortium name="Pathogen Informatics"/>
        </authorList>
    </citation>
    <scope>NUCLEOTIDE SEQUENCE [LARGE SCALE GENOMIC DNA]</scope>
</reference>
<dbReference type="PRINTS" id="PR01179">
    <property type="entry name" value="ODADCRBXLASE"/>
</dbReference>
<evidence type="ECO:0000256" key="9">
    <source>
        <dbReference type="PIRSR" id="PIRSR600183-50"/>
    </source>
</evidence>
<feature type="active site" description="Proton donor" evidence="9">
    <location>
        <position position="1398"/>
    </location>
</feature>
<protein>
    <submittedName>
        <fullName evidence="14">S-adenosylmethionine decarboxylase/ornithine decarboxylase, putative</fullName>
        <ecNumber evidence="14">4.1.1.17</ecNumber>
        <ecNumber evidence="14">4.1.1.50</ecNumber>
    </submittedName>
</protein>
<name>A0A1G4H9W7_PLAVI</name>
<gene>
    <name evidence="14" type="ORF">PVC01_060023800</name>
</gene>
<dbReference type="GO" id="GO:0005737">
    <property type="term" value="C:cytoplasm"/>
    <property type="evidence" value="ECO:0007669"/>
    <property type="project" value="TreeGrafter"/>
</dbReference>
<dbReference type="Gene3D" id="2.40.37.10">
    <property type="entry name" value="Lyase, Ornithine Decarboxylase, Chain A, domain 1"/>
    <property type="match status" value="1"/>
</dbReference>
<dbReference type="EMBL" id="LT615261">
    <property type="protein sequence ID" value="SCO71701.1"/>
    <property type="molecule type" value="Genomic_DNA"/>
</dbReference>
<evidence type="ECO:0000256" key="5">
    <source>
        <dbReference type="ARBA" id="ARBA00022898"/>
    </source>
</evidence>
<dbReference type="EC" id="4.1.1.50" evidence="14"/>
<keyword evidence="6" id="KW-0745">Spermidine biosynthesis</keyword>
<accession>A0A1G4H9W7</accession>
<dbReference type="VEuPathDB" id="PlasmoDB:PVPAM_060029300"/>
<feature type="region of interest" description="Disordered" evidence="11">
    <location>
        <begin position="761"/>
        <end position="794"/>
    </location>
</feature>
<dbReference type="SUPFAM" id="SSF56276">
    <property type="entry name" value="S-adenosylmethionine decarboxylase"/>
    <property type="match status" value="1"/>
</dbReference>
<evidence type="ECO:0000256" key="4">
    <source>
        <dbReference type="ARBA" id="ARBA00008872"/>
    </source>
</evidence>
<dbReference type="InterPro" id="IPR000183">
    <property type="entry name" value="Orn/DAP/Arg_de-COase"/>
</dbReference>
<feature type="domain" description="Orn/DAP/Arg decarboxylase 2 C-terminal" evidence="12">
    <location>
        <begin position="1330"/>
        <end position="1425"/>
    </location>
</feature>
<dbReference type="Pfam" id="PF01536">
    <property type="entry name" value="SAM_decarbox"/>
    <property type="match status" value="2"/>
</dbReference>
<comment type="pathway">
    <text evidence="2">Amine and polyamine biosynthesis; S-adenosylmethioninamine biosynthesis; S-adenosylmethioninamine from S-adenosyl-L-methionine: step 1/1.</text>
</comment>
<dbReference type="InterPro" id="IPR016067">
    <property type="entry name" value="S-AdoMet_deCO2ase_core"/>
</dbReference>
<evidence type="ECO:0000256" key="3">
    <source>
        <dbReference type="ARBA" id="ARBA00008466"/>
    </source>
</evidence>
<evidence type="ECO:0000256" key="1">
    <source>
        <dbReference type="ARBA" id="ARBA00001933"/>
    </source>
</evidence>
<dbReference type="InterPro" id="IPR022643">
    <property type="entry name" value="De-COase2_C"/>
</dbReference>
<evidence type="ECO:0000259" key="12">
    <source>
        <dbReference type="Pfam" id="PF00278"/>
    </source>
</evidence>
<evidence type="ECO:0000256" key="7">
    <source>
        <dbReference type="ARBA" id="ARBA00023115"/>
    </source>
</evidence>
<comment type="cofactor">
    <cofactor evidence="1 9">
        <name>pyridoxal 5'-phosphate</name>
        <dbReference type="ChEBI" id="CHEBI:597326"/>
    </cofactor>
</comment>
<feature type="domain" description="Orn/DAP/Arg decarboxylase 2 N-terminal" evidence="13">
    <location>
        <begin position="928"/>
        <end position="1204"/>
    </location>
</feature>
<sequence>MNVFEGIEKRIVIKLRKECFEEKKNISSLFDISRELWEEKLKYIGCSIVSEIEEDVQAPAEERCRVYLLSESSLFIYRDMVFIKTCGKTKVLFFIPFLVDLLILKMTNEYALKADAVYDESFLSQNDLTDVVHFVGDNFEYAFFTHMNYQNKTKDGYYEQEYPHKSIEDEKTFFRFFFKTFQFASTPLPHGRSHYIFLAQVSGAANGLASGAANGLSSGTANRLTDGAMHSPPNAHLFCSEMHLFGINKHSERAKFHELYLNEDSLGVFQLRGEPQKVYEENEKTDICCSENSYDYAECCSKSTTNTSSLYKETMAPFRSAEDMGYYGHPRKEVFTNFHLKITDVSEKNLDEGVTEDTLSCRNEEFPLGGSAHKRGSSIGSSSCIGGGIANASEEAKLLLLPSTLNESRYMQRQTSQESSVANMQCELQPLDGRTQGDVKGEQKREDSAGISAYLNEFYLQNGSAEKGKEVGGICGGGVCRLLTTPSQCSSNDSRVIHLRNAYPALNSFSALDNCLRVGGTELSSVASSPRSSQPIKQMESPKPQVHVKKIDTNLYECSSGQGNKEKFLYNEFYFTPCGYSCNVSQKRNYFCVHYAPEDLVSYVSIELANDLRSDSFVRFMANQLSFYGGKIFYMVNYHYHVEGSDVGSRLGGLSPISEATLLQRKLCNNIVVNNEQYYAILCMKELTVGFLKMQYFVYELKEVNDGRGVNLYLPSGPKQAGNNFVVTPVPNREVNDMYTYSYIFCQQNGVMMVDMGVESESSGGIAHPSAPYRSSDSGTPYRSSDTSSCRNFSEDSLLSNVGGATECDGDAKEVVVDLRPGEVLESTSNSADDGKGNSPNSADDGKGNSPNSADDGKGNSPNSADDGKGDSPTGRAEATQTNEEECPEKKHQKEMLNYYRKNKIEMFTLRKILSEDIDTSVVCINLQKILAQYIRFKKNLPSVTPFYSVKSNNDDVVIKFLYGLNCNFDCASVGEVKKLTTLLPELNRERIIYANTIKSINSLIFARNEHINLCTFDNIEELRKILKYHPKCSLLLRINVDFKNYKSYMSSKYGANEHEWENILSFGRKHNLNIVGVSFHVGSNTKNLFDYCQAIKLSRDVWNISNKMGYQFEILNLGGGFPEELEYDSAKKNEKKKYCTLNEAELRKDIQSFLNEKSVMKTKYNFYNFEKIALAINMSIEHYFKDIKSKLRIICEPGRYMVAASSTLAVKVIGKRHPTFQGLRLRDMRGVNPLDFAKGGSGVEENIGEGHIGEENTVEGTTNGGTTNGGVDSDRVNGSQGGKTNRQEGANGGAIHSEELLLLSHSNLSDNLTCNSNSKLGNITNIKRKVVSINDNRYNYYSYYVSDSIYGCFSGIIFDEYNRSPVFVIRNQVDGSTAGDDVASSPLYLANIFGQSCDGLDMITSITYLPECYINDWIIYEYAGAYTFVSSSNFNGFKKCQKVYIFPKKSFPFLK</sequence>
<evidence type="ECO:0000313" key="14">
    <source>
        <dbReference type="EMBL" id="SCO71701.1"/>
    </source>
</evidence>
<keyword evidence="7" id="KW-0620">Polyamine biosynthesis</keyword>
<dbReference type="InterPro" id="IPR048283">
    <property type="entry name" value="AdoMetDC-like"/>
</dbReference>
<dbReference type="GO" id="GO:0004586">
    <property type="term" value="F:ornithine decarboxylase activity"/>
    <property type="evidence" value="ECO:0007669"/>
    <property type="project" value="UniProtKB-EC"/>
</dbReference>
<dbReference type="SUPFAM" id="SSF51419">
    <property type="entry name" value="PLP-binding barrel"/>
    <property type="match status" value="1"/>
</dbReference>
<dbReference type="EC" id="4.1.1.17" evidence="14"/>
<dbReference type="VEuPathDB" id="PlasmoDB:PVW1_060024700"/>
<comment type="similarity">
    <text evidence="3">Belongs to the eukaryotic AdoMetDC family.</text>
</comment>
<dbReference type="Gene3D" id="3.60.90.10">
    <property type="entry name" value="S-adenosylmethionine decarboxylase"/>
    <property type="match status" value="2"/>
</dbReference>
<dbReference type="SUPFAM" id="SSF50621">
    <property type="entry name" value="Alanine racemase C-terminal domain-like"/>
    <property type="match status" value="2"/>
</dbReference>
<evidence type="ECO:0000256" key="10">
    <source>
        <dbReference type="RuleBase" id="RU003737"/>
    </source>
</evidence>
<evidence type="ECO:0000256" key="2">
    <source>
        <dbReference type="ARBA" id="ARBA00004911"/>
    </source>
</evidence>
<evidence type="ECO:0000256" key="11">
    <source>
        <dbReference type="SAM" id="MobiDB-lite"/>
    </source>
</evidence>
<dbReference type="GO" id="GO:0004014">
    <property type="term" value="F:adenosylmethionine decarboxylase activity"/>
    <property type="evidence" value="ECO:0007669"/>
    <property type="project" value="UniProtKB-EC"/>
</dbReference>
<dbReference type="InterPro" id="IPR009006">
    <property type="entry name" value="Ala_racemase/Decarboxylase_C"/>
</dbReference>
<comment type="similarity">
    <text evidence="4 10">Belongs to the Orn/Lys/Arg decarboxylase class-II family.</text>
</comment>
<dbReference type="InterPro" id="IPR029066">
    <property type="entry name" value="PLP-binding_barrel"/>
</dbReference>
<dbReference type="UniPathway" id="UPA00331">
    <property type="reaction ID" value="UER00451"/>
</dbReference>
<keyword evidence="8 14" id="KW-0456">Lyase</keyword>
<dbReference type="FunFam" id="2.40.37.10:FF:000018">
    <property type="entry name" value="S-adenosylmethionine decarboxylase/ornithine decarboxylase"/>
    <property type="match status" value="1"/>
</dbReference>
<keyword evidence="5 9" id="KW-0663">Pyridoxal phosphate</keyword>
<dbReference type="Gene3D" id="3.20.20.10">
    <property type="entry name" value="Alanine racemase"/>
    <property type="match status" value="1"/>
</dbReference>
<feature type="modified residue" description="N6-(pyridoxal phosphate)lysine" evidence="9">
    <location>
        <position position="951"/>
    </location>
</feature>
<dbReference type="InterPro" id="IPR002433">
    <property type="entry name" value="Orn_de-COase"/>
</dbReference>
<dbReference type="PANTHER" id="PTHR11482:SF6">
    <property type="entry name" value="ORNITHINE DECARBOXYLASE 1-RELATED"/>
    <property type="match status" value="1"/>
</dbReference>
<dbReference type="Pfam" id="PF02784">
    <property type="entry name" value="Orn_Arg_deC_N"/>
    <property type="match status" value="1"/>
</dbReference>
<feature type="region of interest" description="Disordered" evidence="11">
    <location>
        <begin position="1242"/>
        <end position="1292"/>
    </location>
</feature>
<proteinExistence type="inferred from homology"/>
<organism evidence="14 15">
    <name type="scientific">Plasmodium vivax</name>
    <name type="common">malaria parasite P. vivax</name>
    <dbReference type="NCBI Taxonomy" id="5855"/>
    <lineage>
        <taxon>Eukaryota</taxon>
        <taxon>Sar</taxon>
        <taxon>Alveolata</taxon>
        <taxon>Apicomplexa</taxon>
        <taxon>Aconoidasida</taxon>
        <taxon>Haemosporida</taxon>
        <taxon>Plasmodiidae</taxon>
        <taxon>Plasmodium</taxon>
        <taxon>Plasmodium (Plasmodium)</taxon>
    </lineage>
</organism>
<feature type="compositionally biased region" description="Polar residues" evidence="11">
    <location>
        <begin position="826"/>
        <end position="842"/>
    </location>
</feature>
<dbReference type="VEuPathDB" id="PlasmoDB:PVP01_0618200"/>
<evidence type="ECO:0000256" key="8">
    <source>
        <dbReference type="ARBA" id="ARBA00023239"/>
    </source>
</evidence>
<dbReference type="InterPro" id="IPR022644">
    <property type="entry name" value="De-COase2_N"/>
</dbReference>
<dbReference type="PRINTS" id="PR01182">
    <property type="entry name" value="ORNDCRBXLASE"/>
</dbReference>
<feature type="region of interest" description="Disordered" evidence="11">
    <location>
        <begin position="826"/>
        <end position="892"/>
    </location>
</feature>
<dbReference type="GO" id="GO:0008295">
    <property type="term" value="P:spermidine biosynthetic process"/>
    <property type="evidence" value="ECO:0007669"/>
    <property type="project" value="UniProtKB-KW"/>
</dbReference>
<dbReference type="Pfam" id="PF00278">
    <property type="entry name" value="Orn_DAP_Arg_deC"/>
    <property type="match status" value="1"/>
</dbReference>
<feature type="compositionally biased region" description="Polar residues" evidence="11">
    <location>
        <begin position="1277"/>
        <end position="1289"/>
    </location>
</feature>